<name>A0AAW2ZGY4_9EUKA</name>
<organism evidence="1 2">
    <name type="scientific">Acrasis kona</name>
    <dbReference type="NCBI Taxonomy" id="1008807"/>
    <lineage>
        <taxon>Eukaryota</taxon>
        <taxon>Discoba</taxon>
        <taxon>Heterolobosea</taxon>
        <taxon>Tetramitia</taxon>
        <taxon>Eutetramitia</taxon>
        <taxon>Acrasidae</taxon>
        <taxon>Acrasis</taxon>
    </lineage>
</organism>
<reference evidence="1 2" key="1">
    <citation type="submission" date="2024-03" db="EMBL/GenBank/DDBJ databases">
        <title>The Acrasis kona genome and developmental transcriptomes reveal deep origins of eukaryotic multicellular pathways.</title>
        <authorList>
            <person name="Sheikh S."/>
            <person name="Fu C.-J."/>
            <person name="Brown M.W."/>
            <person name="Baldauf S.L."/>
        </authorList>
    </citation>
    <scope>NUCLEOTIDE SEQUENCE [LARGE SCALE GENOMIC DNA]</scope>
    <source>
        <strain evidence="1 2">ATCC MYA-3509</strain>
    </source>
</reference>
<accession>A0AAW2ZGY4</accession>
<evidence type="ECO:0000313" key="2">
    <source>
        <dbReference type="Proteomes" id="UP001431209"/>
    </source>
</evidence>
<keyword evidence="2" id="KW-1185">Reference proteome</keyword>
<evidence type="ECO:0000313" key="1">
    <source>
        <dbReference type="EMBL" id="KAL0489167.1"/>
    </source>
</evidence>
<sequence>MGEIKSAERDVAHAKKQLSLRLNVIADAIMALYPNGMGVSLRADVYCVSEGRVKKVNTDNINPPGVNARRHISYTVWL</sequence>
<dbReference type="AlphaFoldDB" id="A0AAW2ZGY4"/>
<gene>
    <name evidence="1" type="ORF">AKO1_013699</name>
</gene>
<dbReference type="Proteomes" id="UP001431209">
    <property type="component" value="Unassembled WGS sequence"/>
</dbReference>
<dbReference type="EMBL" id="JAOPGA020001523">
    <property type="protein sequence ID" value="KAL0489167.1"/>
    <property type="molecule type" value="Genomic_DNA"/>
</dbReference>
<proteinExistence type="predicted"/>
<protein>
    <submittedName>
        <fullName evidence="1">GTP cyclohydrolase</fullName>
    </submittedName>
</protein>
<comment type="caution">
    <text evidence="1">The sequence shown here is derived from an EMBL/GenBank/DDBJ whole genome shotgun (WGS) entry which is preliminary data.</text>
</comment>